<dbReference type="Pfam" id="PF00404">
    <property type="entry name" value="Dockerin_1"/>
    <property type="match status" value="1"/>
</dbReference>
<dbReference type="InterPro" id="IPR036439">
    <property type="entry name" value="Dockerin_dom_sf"/>
</dbReference>
<dbReference type="PROSITE" id="PS00018">
    <property type="entry name" value="EF_HAND_1"/>
    <property type="match status" value="2"/>
</dbReference>
<evidence type="ECO:0000313" key="4">
    <source>
        <dbReference type="EMBL" id="PVY78133.1"/>
    </source>
</evidence>
<dbReference type="RefSeq" id="WP_116918405.1">
    <property type="nucleotide sequence ID" value="NZ_QEKQ01000002.1"/>
</dbReference>
<dbReference type="NCBIfam" id="NF033681">
    <property type="entry name" value="ExeM_NucH_DNase"/>
    <property type="match status" value="1"/>
</dbReference>
<dbReference type="GO" id="GO:0000272">
    <property type="term" value="P:polysaccharide catabolic process"/>
    <property type="evidence" value="ECO:0007669"/>
    <property type="project" value="InterPro"/>
</dbReference>
<sequence>MQGSKYRALATFGLLAASPAWATTLWQEDFSDPTLAGKGATGPGAVMDMTGVSNWSIDVSEASLSADSDWFRVEGSGLEGRDLDGPAVWLSAPIDINGHGATNLRVSLTEDGDHETTDIIDLAYAIDGGAFVTVTNWDNRGDADHTLVGDQPDDGDWLSAEVEQTLPKGSSVQVRITFDNNAGSERLRLEEVRVSSGSESPSTAAPDVVINEALLSHTGADNTEFFELFGAPGTPLSGLSLIAVEGEGSGADTIDERIDFAPTDRIGANGYFLAGNATGLNDNYGVSPNLDLDPNFENGGVTLALVETASLVGGVGNGLSGSESVVDAVAVKEDNSETFYFDAPVVGPDGPYFPAGVRRVQDGADNDVAGDWLFADFGLGNDNTPKPGFDLVINEILASHSGADNTEFVELYGTPAAGLAGISLIVVEGDGASAGAIERRIDFDGTQRLGAGGHFLVGNSDGLSAQYAITPDLAINSNFFENSSLTVALVKTSSLAGDSVTGDELVIDALALNDGDSGDSFFFDAPVIGPDGPYFPAGASRNVDGLDSDSVSDFSIASFSLDGSHSPMSSGTDGGDGEGGGSVASCGDPAEAIWAIQGSGATSPQEGQARTVEGIVVGDFQSTTDGLKGFFIQEEDAQADGDPTTSDGLFVYDNGFGVDVAEGDLVRVSGTVTEYYGLTQLASVASVEVCATNAASATPAPLTLPESVNGELERYEGMQVALQHPMTVSQNYFLGRYGQLTLSSPDDSGQAGRLFKPTNQYPAGTPEAVTLAEANARRLLILDDGMDIGAFGDNPEPVPYLGPVPPMTLRAGDTVGNLVGVIDFGRINSAPPGEEARDYRLHPTQAPVFSEGNPRKAAPETVNGDLTVASFNVLNYFNGDGLGGGFPTARGADTPEELERQERKIVQALVAMDADVVGLMEIENDGYGPNSAIANLVDAVNGALGDTVYDYVDPGTSAWGGDAIAVGLIYKPARVDLAGGTSVVGLETGEFTQGPDQRHRKPMVATFEEKGAGERFTVVVNHFKSKGSLTGIPGDEAQGDGQGNNNLSRTNAANALADWLTTAPTGSDDPDILVIGDLNAYAEEDPILALEAAGYSDQIEAFAGKAGYSYIFDGEAGYLDHALVSETLVDRVTGATEWHINTDEPAVIDYDQNFNPAGYYDGNTPYRASDHDPVLVGLDLGGVAPLEGDVNGDGTVDYGDFSALSGALGSVAGDVTYLESADIDGDGDVDFIDYQAWYPLYQARD</sequence>
<dbReference type="Proteomes" id="UP000245887">
    <property type="component" value="Unassembled WGS sequence"/>
</dbReference>
<reference evidence="4 5" key="1">
    <citation type="submission" date="2018-04" db="EMBL/GenBank/DDBJ databases">
        <title>Genomic Encyclopedia of Type Strains, Phase IV (KMG-IV): sequencing the most valuable type-strain genomes for metagenomic binning, comparative biology and taxonomic classification.</title>
        <authorList>
            <person name="Goeker M."/>
        </authorList>
    </citation>
    <scope>NUCLEOTIDE SEQUENCE [LARGE SCALE GENOMIC DNA]</scope>
    <source>
        <strain evidence="4 5">DSM 28688</strain>
    </source>
</reference>
<comment type="caution">
    <text evidence="4">The sequence shown here is derived from an EMBL/GenBank/DDBJ whole genome shotgun (WGS) entry which is preliminary data.</text>
</comment>
<protein>
    <recommendedName>
        <fullName evidence="3">Endonuclease/exonuclease/phosphatase domain-containing protein</fullName>
    </recommendedName>
</protein>
<dbReference type="InterPro" id="IPR047971">
    <property type="entry name" value="ExeM-like"/>
</dbReference>
<dbReference type="CDD" id="cd04486">
    <property type="entry name" value="YhcR_OBF_like"/>
    <property type="match status" value="1"/>
</dbReference>
<keyword evidence="2" id="KW-0732">Signal</keyword>
<evidence type="ECO:0000259" key="3">
    <source>
        <dbReference type="Pfam" id="PF03372"/>
    </source>
</evidence>
<dbReference type="SUPFAM" id="SSF56219">
    <property type="entry name" value="DNase I-like"/>
    <property type="match status" value="1"/>
</dbReference>
<dbReference type="AlphaFoldDB" id="A0A2U1CZD7"/>
<dbReference type="InterPro" id="IPR036691">
    <property type="entry name" value="Endo/exonu/phosph_ase_sf"/>
</dbReference>
<feature type="region of interest" description="Disordered" evidence="1">
    <location>
        <begin position="563"/>
        <end position="584"/>
    </location>
</feature>
<dbReference type="GO" id="GO:0004553">
    <property type="term" value="F:hydrolase activity, hydrolyzing O-glycosyl compounds"/>
    <property type="evidence" value="ECO:0007669"/>
    <property type="project" value="InterPro"/>
</dbReference>
<proteinExistence type="predicted"/>
<dbReference type="PANTHER" id="PTHR42834:SF1">
    <property type="entry name" value="ENDONUCLEASE_EXONUCLEASE_PHOSPHATASE FAMILY PROTEIN (AFU_ORTHOLOGUE AFUA_3G09210)"/>
    <property type="match status" value="1"/>
</dbReference>
<evidence type="ECO:0000256" key="2">
    <source>
        <dbReference type="SAM" id="SignalP"/>
    </source>
</evidence>
<dbReference type="EMBL" id="QEKQ01000002">
    <property type="protein sequence ID" value="PVY78133.1"/>
    <property type="molecule type" value="Genomic_DNA"/>
</dbReference>
<dbReference type="SUPFAM" id="SSF63446">
    <property type="entry name" value="Type I dockerin domain"/>
    <property type="match status" value="1"/>
</dbReference>
<gene>
    <name evidence="4" type="ORF">C8D92_102169</name>
</gene>
<dbReference type="InterPro" id="IPR002105">
    <property type="entry name" value="Dockerin_1_rpt"/>
</dbReference>
<accession>A0A2U1CZD7</accession>
<dbReference type="InterPro" id="IPR005135">
    <property type="entry name" value="Endo/exonuclease/phosphatase"/>
</dbReference>
<dbReference type="Pfam" id="PF03372">
    <property type="entry name" value="Exo_endo_phos"/>
    <property type="match status" value="1"/>
</dbReference>
<feature type="chain" id="PRO_5015538035" description="Endonuclease/exonuclease/phosphatase domain-containing protein" evidence="2">
    <location>
        <begin position="23"/>
        <end position="1245"/>
    </location>
</feature>
<dbReference type="InterPro" id="IPR018247">
    <property type="entry name" value="EF_Hand_1_Ca_BS"/>
</dbReference>
<evidence type="ECO:0000256" key="1">
    <source>
        <dbReference type="SAM" id="MobiDB-lite"/>
    </source>
</evidence>
<dbReference type="Gene3D" id="3.60.10.10">
    <property type="entry name" value="Endonuclease/exonuclease/phosphatase"/>
    <property type="match status" value="1"/>
</dbReference>
<dbReference type="CDD" id="cd10283">
    <property type="entry name" value="MnuA_DNase1-like"/>
    <property type="match status" value="1"/>
</dbReference>
<evidence type="ECO:0000313" key="5">
    <source>
        <dbReference type="Proteomes" id="UP000245887"/>
    </source>
</evidence>
<feature type="signal peptide" evidence="2">
    <location>
        <begin position="1"/>
        <end position="22"/>
    </location>
</feature>
<feature type="domain" description="Endonuclease/exonuclease/phosphatase" evidence="3">
    <location>
        <begin position="870"/>
        <end position="1171"/>
    </location>
</feature>
<feature type="compositionally biased region" description="Gly residues" evidence="1">
    <location>
        <begin position="572"/>
        <end position="582"/>
    </location>
</feature>
<organism evidence="4 5">
    <name type="scientific">Tamilnaduibacter salinus</name>
    <dbReference type="NCBI Taxonomy" id="1484056"/>
    <lineage>
        <taxon>Bacteria</taxon>
        <taxon>Pseudomonadati</taxon>
        <taxon>Pseudomonadota</taxon>
        <taxon>Gammaproteobacteria</taxon>
        <taxon>Pseudomonadales</taxon>
        <taxon>Marinobacteraceae</taxon>
        <taxon>Tamilnaduibacter</taxon>
    </lineage>
</organism>
<dbReference type="PANTHER" id="PTHR42834">
    <property type="entry name" value="ENDONUCLEASE/EXONUCLEASE/PHOSPHATASE FAMILY PROTEIN (AFU_ORTHOLOGUE AFUA_3G09210)"/>
    <property type="match status" value="1"/>
</dbReference>
<name>A0A2U1CZD7_9GAMM</name>
<dbReference type="Gene3D" id="1.10.1330.10">
    <property type="entry name" value="Dockerin domain"/>
    <property type="match status" value="1"/>
</dbReference>
<dbReference type="CDD" id="cd14256">
    <property type="entry name" value="Dockerin_I"/>
    <property type="match status" value="1"/>
</dbReference>